<dbReference type="Pfam" id="PF12505">
    <property type="entry name" value="DUF3712"/>
    <property type="match status" value="4"/>
</dbReference>
<protein>
    <submittedName>
        <fullName evidence="3">Uncharacterized protein</fullName>
    </submittedName>
</protein>
<keyword evidence="2" id="KW-0812">Transmembrane</keyword>
<accession>A0A077X153</accession>
<proteinExistence type="predicted"/>
<feature type="region of interest" description="Disordered" evidence="1">
    <location>
        <begin position="1587"/>
        <end position="1701"/>
    </location>
</feature>
<dbReference type="InterPro" id="IPR046368">
    <property type="entry name" value="Tag1"/>
</dbReference>
<dbReference type="OrthoDB" id="10039566at2759"/>
<keyword evidence="2" id="KW-1133">Transmembrane helix</keyword>
<gene>
    <name evidence="3" type="ORF">LRAMOSA05392</name>
</gene>
<evidence type="ECO:0000313" key="3">
    <source>
        <dbReference type="EMBL" id="CDS13214.1"/>
    </source>
</evidence>
<sequence>MASHSPTGHSPPIEQHHVVEATDMGNVAAADNNHNNPDQVQYYGEEARYYQSSVDGSVMEAYAEKPPPPPRRRFYKQKKYWIICSILTAIIVVVAVLLIIFVFFPMIAQSIMNKAGINVNKADITFSLPDNGQGATITKRQEATTYNMNTTFFMHMGSKLTNTGPFSADIHFHNPLNVYYNDTIFLGTITLPDTHVSGGHGSIDAVTPFMINDTAVFAAFAKEMLAVESFKWRIKGKLDIHALTRSATVDLDKTIELQGMNGFPEVSIESFDLPANAPEGGIQVKLGTVLTSPSPIGVQLGTIALDIAYDGVMLGQVTSDNVTLTQGENKLMLSGTLVPQSEQANLDKIGVLFSRYISGNQSITNARGVSCAPNGHDKIGWLSEGFTSVQLNVGLGLKEPMNIIHGVSMGLLDMSFSSDAPYAPVVSAPAVTADFSIPFGFSLNITEVSQELNLGTNASGDFAVISTPFVPSQSDQASGKLQFGMSNVSIAAMGDKHSEFDKFTYDLTASDAYTFNVGGKASTKTSTPIGAITLSGITFKVPTTLHGLQFLNSSATVVNGVDVIGGTSDALQLAINVTMDNPSDFSIATGDVSFAFLASGTQLGQVMLSNLKLNRGSNSVSASSTFDPKSSSVGQNLLSSFVMGQNNDVSISGYDGSTAIASLATALGAITLTTTLPGLTSPLIQGSKLTVNEDSPTTGIVTVQVSIANPFTAGLSITSVKSSVTYKGMPVGNIDQDISSNPIVIGGHSTAQSSPLSMTMNVEPATVALLLRELAVSANMDTRALDALLGMGGLVVDGMQNVSPDSSLFQGFNVSSYVMEAMKALSADLQLQSGLTIGEYTNTLEFAQGNVSVQTDDTVTRLIPIVGQPIVQQIVDGAILGFDSVVLSDPTDSSFKVQMSGSISNAGPMDAQISFPTPLTIAWEGRVLGTVNMATIESKADVGAQFNVPGDFSVTDQGAMGDFAAYMINNAEFQWNIYTDAVSVNALGLTFTNVKMNKFVTLNGANGFKDAVKINKFDLPSNDPAGGITLTASTTINNPSQVGFNLAGAGFSAYFEDVLLGPLASDGAAVFPPKGTANINMKGRLIPQESQEGLDAVTKVFENYLGGKDTPLTVTGTSGSGPNGQVGWLTKGFQAIKIENVIMPGPDAIPSLITSINLLNMQMDLTKDPYAPPTSSSNVQAQLHNPFGFPLGVSKISMDTIAGLGGHNIANLVVKDESATTSDTGLVTTQFSDIPFKVYKDAHDYFDAFVKLLTSSSNVTFELSGKSDAVASTAIGSLALDGITFGVDTTLAGFNNFGGTSPIQSLTVTGATSEYIIISVTFTLTNPSQITATLGDIELDVIMTEFDASVGKVYVKGLLLQPGDNTVSGEMHMMGTDLKALGQLLSNYMTNANVPLSVRGSTDSTSIPSLKQALSTVSLSTNMQGINASLIQSVAVKATPDILATREGYSYITIRNPLETPFTISHVKADVNGMNYWQVYGTLGRMDADVNPPLTIPAGGSAVAENLKVQMDPELADDTTLAMFLLNGMDGSLSFDIAQNATVTIGDGFHAIMYYYQNQVAATVELVVDAFAPASLNLTLPDNNNATTNASSSAVPSISASSVSPTPSVPISSGSDQQQPEPSATTTTTNPDNGDGSDSGVPATPTPSNDSQDTGSSSTTTPEASADNSQVDSSDDGSSSSDSVPQPSDSNPERRWLWPFY</sequence>
<feature type="compositionally biased region" description="Basic and acidic residues" evidence="1">
    <location>
        <begin position="1691"/>
        <end position="1701"/>
    </location>
</feature>
<feature type="compositionally biased region" description="Low complexity" evidence="1">
    <location>
        <begin position="1648"/>
        <end position="1690"/>
    </location>
</feature>
<organism evidence="3">
    <name type="scientific">Lichtheimia ramosa</name>
    <dbReference type="NCBI Taxonomy" id="688394"/>
    <lineage>
        <taxon>Eukaryota</taxon>
        <taxon>Fungi</taxon>
        <taxon>Fungi incertae sedis</taxon>
        <taxon>Mucoromycota</taxon>
        <taxon>Mucoromycotina</taxon>
        <taxon>Mucoromycetes</taxon>
        <taxon>Mucorales</taxon>
        <taxon>Lichtheimiaceae</taxon>
        <taxon>Lichtheimia</taxon>
    </lineage>
</organism>
<feature type="compositionally biased region" description="Low complexity" evidence="1">
    <location>
        <begin position="1587"/>
        <end position="1615"/>
    </location>
</feature>
<feature type="transmembrane region" description="Helical" evidence="2">
    <location>
        <begin position="80"/>
        <end position="104"/>
    </location>
</feature>
<dbReference type="GO" id="GO:0000329">
    <property type="term" value="C:fungal-type vacuole membrane"/>
    <property type="evidence" value="ECO:0007669"/>
    <property type="project" value="InterPro"/>
</dbReference>
<name>A0A077X153_9FUNG</name>
<dbReference type="InterPro" id="IPR022185">
    <property type="entry name" value="DUF3712"/>
</dbReference>
<evidence type="ECO:0000256" key="1">
    <source>
        <dbReference type="SAM" id="MobiDB-lite"/>
    </source>
</evidence>
<keyword evidence="2" id="KW-0472">Membrane</keyword>
<reference evidence="3" key="1">
    <citation type="journal article" date="2014" name="Genome Announc.">
        <title>De novo whole-genome sequence and genome annotation of Lichtheimia ramosa.</title>
        <authorList>
            <person name="Linde J."/>
            <person name="Schwartze V."/>
            <person name="Binder U."/>
            <person name="Lass-Florl C."/>
            <person name="Voigt K."/>
            <person name="Horn F."/>
        </authorList>
    </citation>
    <scope>NUCLEOTIDE SEQUENCE</scope>
    <source>
        <strain evidence="3">JMRC FSU:6197</strain>
    </source>
</reference>
<dbReference type="PANTHER" id="PTHR35895:SF1">
    <property type="entry name" value="LIPID-BINDING SERUM GLYCOPROTEIN C-TERMINAL DOMAIN-CONTAINING PROTEIN"/>
    <property type="match status" value="1"/>
</dbReference>
<dbReference type="EMBL" id="LK023379">
    <property type="protein sequence ID" value="CDS13214.1"/>
    <property type="molecule type" value="Genomic_DNA"/>
</dbReference>
<dbReference type="PANTHER" id="PTHR35895">
    <property type="entry name" value="CHROMOSOME 16, WHOLE GENOME SHOTGUN SEQUENCE"/>
    <property type="match status" value="1"/>
</dbReference>
<evidence type="ECO:0000256" key="2">
    <source>
        <dbReference type="SAM" id="Phobius"/>
    </source>
</evidence>